<organism evidence="1">
    <name type="scientific">marine sediment metagenome</name>
    <dbReference type="NCBI Taxonomy" id="412755"/>
    <lineage>
        <taxon>unclassified sequences</taxon>
        <taxon>metagenomes</taxon>
        <taxon>ecological metagenomes</taxon>
    </lineage>
</organism>
<dbReference type="EMBL" id="LAZR01040205">
    <property type="protein sequence ID" value="KKL15073.1"/>
    <property type="molecule type" value="Genomic_DNA"/>
</dbReference>
<sequence length="138" mass="15354">MAITTETSYGVFCDYGDCARCVPMGIYQNQEAAARFFQANGWRKFGGLWQCPKCQSEVEGEETRAPLFIKTVALHNSKDGSSIEFLDSIIEPTSIAVAHRGTFREHNATLVLFRDGTSRAFEEALLTELCKSNYPTGE</sequence>
<accession>A0A0F9DT49</accession>
<evidence type="ECO:0000313" key="1">
    <source>
        <dbReference type="EMBL" id="KKL15073.1"/>
    </source>
</evidence>
<name>A0A0F9DT49_9ZZZZ</name>
<comment type="caution">
    <text evidence="1">The sequence shown here is derived from an EMBL/GenBank/DDBJ whole genome shotgun (WGS) entry which is preliminary data.</text>
</comment>
<proteinExistence type="predicted"/>
<gene>
    <name evidence="1" type="ORF">LCGC14_2509260</name>
</gene>
<dbReference type="AlphaFoldDB" id="A0A0F9DT49"/>
<protein>
    <submittedName>
        <fullName evidence="1">Uncharacterized protein</fullName>
    </submittedName>
</protein>
<reference evidence="1" key="1">
    <citation type="journal article" date="2015" name="Nature">
        <title>Complex archaea that bridge the gap between prokaryotes and eukaryotes.</title>
        <authorList>
            <person name="Spang A."/>
            <person name="Saw J.H."/>
            <person name="Jorgensen S.L."/>
            <person name="Zaremba-Niedzwiedzka K."/>
            <person name="Martijn J."/>
            <person name="Lind A.E."/>
            <person name="van Eijk R."/>
            <person name="Schleper C."/>
            <person name="Guy L."/>
            <person name="Ettema T.J."/>
        </authorList>
    </citation>
    <scope>NUCLEOTIDE SEQUENCE</scope>
</reference>